<name>A0A6A4EXB0_9STRA</name>
<dbReference type="Proteomes" id="UP000434957">
    <property type="component" value="Unassembled WGS sequence"/>
</dbReference>
<evidence type="ECO:0000313" key="5">
    <source>
        <dbReference type="Proteomes" id="UP000434957"/>
    </source>
</evidence>
<dbReference type="AlphaFoldDB" id="A0A6A4EXB0"/>
<protein>
    <recommendedName>
        <fullName evidence="3">Reverse transcriptase/retrotransposon-derived protein RNase H-like domain-containing protein</fullName>
    </recommendedName>
</protein>
<accession>A0A6A4EXB0</accession>
<feature type="region of interest" description="Disordered" evidence="2">
    <location>
        <begin position="193"/>
        <end position="215"/>
    </location>
</feature>
<dbReference type="FunFam" id="3.30.70.270:FF:000063">
    <property type="entry name" value="Zinc knuckle domaincontaining protein"/>
    <property type="match status" value="1"/>
</dbReference>
<dbReference type="PANTHER" id="PTHR37984:SF5">
    <property type="entry name" value="PROTEIN NYNRIN-LIKE"/>
    <property type="match status" value="1"/>
</dbReference>
<feature type="domain" description="Reverse transcriptase/retrotransposon-derived protein RNase H-like" evidence="3">
    <location>
        <begin position="1035"/>
        <end position="1105"/>
    </location>
</feature>
<evidence type="ECO:0000259" key="3">
    <source>
        <dbReference type="Pfam" id="PF17919"/>
    </source>
</evidence>
<reference evidence="4 5" key="1">
    <citation type="submission" date="2018-08" db="EMBL/GenBank/DDBJ databases">
        <title>Genomic investigation of the strawberry pathogen Phytophthora fragariae indicates pathogenicity is determined by transcriptional variation in three key races.</title>
        <authorList>
            <person name="Adams T.M."/>
            <person name="Armitage A.D."/>
            <person name="Sobczyk M.K."/>
            <person name="Bates H.J."/>
            <person name="Dunwell J.M."/>
            <person name="Nellist C.F."/>
            <person name="Harrison R.J."/>
        </authorList>
    </citation>
    <scope>NUCLEOTIDE SEQUENCE [LARGE SCALE GENOMIC DNA]</scope>
    <source>
        <strain evidence="4 5">SCRP333</strain>
    </source>
</reference>
<feature type="compositionally biased region" description="Polar residues" evidence="2">
    <location>
        <begin position="729"/>
        <end position="739"/>
    </location>
</feature>
<organism evidence="4 5">
    <name type="scientific">Phytophthora rubi</name>
    <dbReference type="NCBI Taxonomy" id="129364"/>
    <lineage>
        <taxon>Eukaryota</taxon>
        <taxon>Sar</taxon>
        <taxon>Stramenopiles</taxon>
        <taxon>Oomycota</taxon>
        <taxon>Peronosporomycetes</taxon>
        <taxon>Peronosporales</taxon>
        <taxon>Peronosporaceae</taxon>
        <taxon>Phytophthora</taxon>
    </lineage>
</organism>
<dbReference type="SUPFAM" id="SSF56672">
    <property type="entry name" value="DNA/RNA polymerases"/>
    <property type="match status" value="1"/>
</dbReference>
<evidence type="ECO:0000256" key="1">
    <source>
        <dbReference type="ARBA" id="ARBA00023268"/>
    </source>
</evidence>
<feature type="region of interest" description="Disordered" evidence="2">
    <location>
        <begin position="1"/>
        <end position="69"/>
    </location>
</feature>
<dbReference type="InterPro" id="IPR050951">
    <property type="entry name" value="Retrovirus_Pol_polyprotein"/>
</dbReference>
<dbReference type="CDD" id="cd01647">
    <property type="entry name" value="RT_LTR"/>
    <property type="match status" value="1"/>
</dbReference>
<feature type="region of interest" description="Disordered" evidence="2">
    <location>
        <begin position="722"/>
        <end position="746"/>
    </location>
</feature>
<dbReference type="Gene3D" id="3.30.70.270">
    <property type="match status" value="3"/>
</dbReference>
<feature type="region of interest" description="Disordered" evidence="2">
    <location>
        <begin position="107"/>
        <end position="128"/>
    </location>
</feature>
<feature type="compositionally biased region" description="Basic and acidic residues" evidence="2">
    <location>
        <begin position="49"/>
        <end position="66"/>
    </location>
</feature>
<dbReference type="Gene3D" id="3.10.10.10">
    <property type="entry name" value="HIV Type 1 Reverse Transcriptase, subunit A, domain 1"/>
    <property type="match status" value="1"/>
</dbReference>
<gene>
    <name evidence="4" type="ORF">PR003_g13507</name>
</gene>
<dbReference type="GO" id="GO:0003824">
    <property type="term" value="F:catalytic activity"/>
    <property type="evidence" value="ECO:0007669"/>
    <property type="project" value="UniProtKB-KW"/>
</dbReference>
<comment type="caution">
    <text evidence="4">The sequence shown here is derived from an EMBL/GenBank/DDBJ whole genome shotgun (WGS) entry which is preliminary data.</text>
</comment>
<dbReference type="InterPro" id="IPR043128">
    <property type="entry name" value="Rev_trsase/Diguanyl_cyclase"/>
</dbReference>
<dbReference type="Pfam" id="PF17919">
    <property type="entry name" value="RT_RNaseH_2"/>
    <property type="match status" value="1"/>
</dbReference>
<evidence type="ECO:0000313" key="4">
    <source>
        <dbReference type="EMBL" id="KAE9334460.1"/>
    </source>
</evidence>
<dbReference type="EMBL" id="QXFT01000855">
    <property type="protein sequence ID" value="KAE9334460.1"/>
    <property type="molecule type" value="Genomic_DNA"/>
</dbReference>
<dbReference type="InterPro" id="IPR041577">
    <property type="entry name" value="RT_RNaseH_2"/>
</dbReference>
<dbReference type="Gene3D" id="3.10.20.370">
    <property type="match status" value="1"/>
</dbReference>
<proteinExistence type="predicted"/>
<keyword evidence="1" id="KW-0511">Multifunctional enzyme</keyword>
<feature type="compositionally biased region" description="Basic and acidic residues" evidence="2">
    <location>
        <begin position="13"/>
        <end position="23"/>
    </location>
</feature>
<dbReference type="PANTHER" id="PTHR37984">
    <property type="entry name" value="PROTEIN CBG26694"/>
    <property type="match status" value="1"/>
</dbReference>
<keyword evidence="5" id="KW-1185">Reference proteome</keyword>
<feature type="region of interest" description="Disordered" evidence="2">
    <location>
        <begin position="294"/>
        <end position="320"/>
    </location>
</feature>
<evidence type="ECO:0000256" key="2">
    <source>
        <dbReference type="SAM" id="MobiDB-lite"/>
    </source>
</evidence>
<feature type="compositionally biased region" description="Polar residues" evidence="2">
    <location>
        <begin position="1"/>
        <end position="10"/>
    </location>
</feature>
<sequence>MVATSENPTRPESPARPENHEASEDVVNENPTRPENHEASEDVVNENPTRPENHEASEDVAKENPARGRVNAARLVGLPNVSARPMTIIYEDFGLGRSVKRRVDLEAGASPIEAPDPPLRGEGQTENEAKPALRALADDAALAYRERMGSVTGNPSEEEVEGLTPVDPEGPGPPLPKEETKVVANPEYARLFTPDELDALEAGRPSPVAEEKEEYDKEMEECLFHLDEVELRKKMTKNAAKEKELTLEELSSLLGLSVETLARTRASSTDELSAPEYWSAWYRRTLAASEEAKRANNDFKAPATPTTSTPRVGAERPDWSDELDAEENDLISDELMNMSVKESNESPPEPVTDERLVAGNICMTFAGPEVEGPSLEEPAVIPFRLRALIRSVVYQIVLEEEARSELRCPACLDADTSQSEDSGTKASTSSYSVVEREARARLLTLSAAGVLGDRMMEAVVKQIMESYSEEAPTMRTKRTARLSRCPVHASTGSAPRRVRSRRKVRFDCTSLFAERTEALGSSPSYVENSDDISNDVCRVRNSERPRRRPGLVEVESDEEPEDVFDEELNPVPEGKRVICSVGGLEAVSVGYIEDLPLKAFRAVIDLDENIMTLKDSGEVIVLGSPRVEEMYETRIASAVRLLPGVQALVVTNVMGQAPDETTVLIEGLPEFDANVKIARTLCTVHEGKALVEVCNASTEDLVLSKGTALAAATVVPKSAFDTLNADQEGPTSESDQMPSGSGGRTTWVDSVISAAAPAPTTTRDPMPGLDAAKEAELNVDFTDSKLGGEQRILLADLLGSFRDMFVETSLKPGRTYLLEFSIDTGTQVPIQQRPYRVSQAEGDVMEAEIQQYLELNLIQSSTSPWASPVLMIRKPDGGIRFCIDYRRLNAVTIKDCYPMSLIDDIPDVLAGAKLFSTMDIASGNGTYPCSDFPTHLVGLKQVLECFRAARFKLKMEKCRWGRDQVAFLGHIVTPSGILPNPEKVKAAINVARRHDLHTVRAFLGLTSYFRRYIPGYAVISAPIERLKMKGVEFVWSDDCEAAFLQLKRRLVEPPILAYPDATKRFKLYVDSSGLDVGACLMKNIDGRHRVIAYASKLLVGSERNWINKQDGMSEIECWGIVVLPGPTGIRSLH</sequence>
<dbReference type="InterPro" id="IPR043502">
    <property type="entry name" value="DNA/RNA_pol_sf"/>
</dbReference>
<feature type="region of interest" description="Disordered" evidence="2">
    <location>
        <begin position="149"/>
        <end position="179"/>
    </location>
</feature>